<dbReference type="EMBL" id="JAHQIW010001297">
    <property type="protein sequence ID" value="KAJ1352043.1"/>
    <property type="molecule type" value="Genomic_DNA"/>
</dbReference>
<gene>
    <name evidence="2" type="ORF">KIN20_008230</name>
</gene>
<protein>
    <submittedName>
        <fullName evidence="2">Uncharacterized protein</fullName>
    </submittedName>
</protein>
<sequence length="63" mass="7159">MTRVQNLQKPVSKQIGRQLPSSSQSHSLNNNTIKRDIWRGGYRSSNESTLFLPDKECSVVLNN</sequence>
<dbReference type="AlphaFoldDB" id="A0AAD5M7N8"/>
<feature type="compositionally biased region" description="Polar residues" evidence="1">
    <location>
        <begin position="19"/>
        <end position="32"/>
    </location>
</feature>
<reference evidence="2" key="1">
    <citation type="submission" date="2021-06" db="EMBL/GenBank/DDBJ databases">
        <title>Parelaphostrongylus tenuis whole genome reference sequence.</title>
        <authorList>
            <person name="Garwood T.J."/>
            <person name="Larsen P.A."/>
            <person name="Fountain-Jones N.M."/>
            <person name="Garbe J.R."/>
            <person name="Macchietto M.G."/>
            <person name="Kania S.A."/>
            <person name="Gerhold R.W."/>
            <person name="Richards J.E."/>
            <person name="Wolf T.M."/>
        </authorList>
    </citation>
    <scope>NUCLEOTIDE SEQUENCE</scope>
    <source>
        <strain evidence="2">MNPRO001-30</strain>
        <tissue evidence="2">Meninges</tissue>
    </source>
</reference>
<keyword evidence="3" id="KW-1185">Reference proteome</keyword>
<feature type="region of interest" description="Disordered" evidence="1">
    <location>
        <begin position="1"/>
        <end position="32"/>
    </location>
</feature>
<evidence type="ECO:0000313" key="3">
    <source>
        <dbReference type="Proteomes" id="UP001196413"/>
    </source>
</evidence>
<organism evidence="2 3">
    <name type="scientific">Parelaphostrongylus tenuis</name>
    <name type="common">Meningeal worm</name>
    <dbReference type="NCBI Taxonomy" id="148309"/>
    <lineage>
        <taxon>Eukaryota</taxon>
        <taxon>Metazoa</taxon>
        <taxon>Ecdysozoa</taxon>
        <taxon>Nematoda</taxon>
        <taxon>Chromadorea</taxon>
        <taxon>Rhabditida</taxon>
        <taxon>Rhabditina</taxon>
        <taxon>Rhabditomorpha</taxon>
        <taxon>Strongyloidea</taxon>
        <taxon>Metastrongylidae</taxon>
        <taxon>Parelaphostrongylus</taxon>
    </lineage>
</organism>
<name>A0AAD5M7N8_PARTN</name>
<evidence type="ECO:0000313" key="2">
    <source>
        <dbReference type="EMBL" id="KAJ1352043.1"/>
    </source>
</evidence>
<evidence type="ECO:0000256" key="1">
    <source>
        <dbReference type="SAM" id="MobiDB-lite"/>
    </source>
</evidence>
<accession>A0AAD5M7N8</accession>
<proteinExistence type="predicted"/>
<dbReference type="Proteomes" id="UP001196413">
    <property type="component" value="Unassembled WGS sequence"/>
</dbReference>
<comment type="caution">
    <text evidence="2">The sequence shown here is derived from an EMBL/GenBank/DDBJ whole genome shotgun (WGS) entry which is preliminary data.</text>
</comment>
<feature type="compositionally biased region" description="Polar residues" evidence="1">
    <location>
        <begin position="1"/>
        <end position="11"/>
    </location>
</feature>